<keyword evidence="1" id="KW-0472">Membrane</keyword>
<protein>
    <submittedName>
        <fullName evidence="2">Uncharacterized protein</fullName>
    </submittedName>
</protein>
<accession>A0A6C0EZG1</accession>
<feature type="transmembrane region" description="Helical" evidence="1">
    <location>
        <begin position="100"/>
        <end position="120"/>
    </location>
</feature>
<reference evidence="2" key="1">
    <citation type="journal article" date="2020" name="Nature">
        <title>Giant virus diversity and host interactions through global metagenomics.</title>
        <authorList>
            <person name="Schulz F."/>
            <person name="Roux S."/>
            <person name="Paez-Espino D."/>
            <person name="Jungbluth S."/>
            <person name="Walsh D.A."/>
            <person name="Denef V.J."/>
            <person name="McMahon K.D."/>
            <person name="Konstantinidis K.T."/>
            <person name="Eloe-Fadrosh E.A."/>
            <person name="Kyrpides N.C."/>
            <person name="Woyke T."/>
        </authorList>
    </citation>
    <scope>NUCLEOTIDE SEQUENCE</scope>
    <source>
        <strain evidence="2">GVMAG-M-3300009163-63</strain>
    </source>
</reference>
<organism evidence="2">
    <name type="scientific">viral metagenome</name>
    <dbReference type="NCBI Taxonomy" id="1070528"/>
    <lineage>
        <taxon>unclassified sequences</taxon>
        <taxon>metagenomes</taxon>
        <taxon>organismal metagenomes</taxon>
    </lineage>
</organism>
<dbReference type="EMBL" id="MN739002">
    <property type="protein sequence ID" value="QHT34564.1"/>
    <property type="molecule type" value="Genomic_DNA"/>
</dbReference>
<dbReference type="AlphaFoldDB" id="A0A6C0EZG1"/>
<feature type="transmembrane region" description="Helical" evidence="1">
    <location>
        <begin position="66"/>
        <end position="88"/>
    </location>
</feature>
<evidence type="ECO:0000256" key="1">
    <source>
        <dbReference type="SAM" id="Phobius"/>
    </source>
</evidence>
<keyword evidence="1" id="KW-0812">Transmembrane</keyword>
<name>A0A6C0EZG1_9ZZZZ</name>
<feature type="transmembrane region" description="Helical" evidence="1">
    <location>
        <begin position="32"/>
        <end position="54"/>
    </location>
</feature>
<sequence>MEDVEDAISDSTKKTEGFFKYVFKMGDYEQSFLLNIVQYTVMAIVPVIIVLYINHYYIPDIDEEKGSVVILAEMFGQLFFILFSFYFINRIINYFPTYSGLKYGDFSVVQIILILLFIFISMSKHKLGAKTLILIERFEEMVEGKSSLKEGYNGNKDQQKGGQVRVTQPLSGQAAYALNGPPPPPQLSAQRSPDFNAMYQVQPNHLIGASTPGMPPGMIAEFEPAAANEHLGGSFF</sequence>
<keyword evidence="1" id="KW-1133">Transmembrane helix</keyword>
<proteinExistence type="predicted"/>
<evidence type="ECO:0000313" key="2">
    <source>
        <dbReference type="EMBL" id="QHT34564.1"/>
    </source>
</evidence>